<proteinExistence type="predicted"/>
<dbReference type="Proteomes" id="UP000770015">
    <property type="component" value="Unassembled WGS sequence"/>
</dbReference>
<dbReference type="GO" id="GO:0007131">
    <property type="term" value="P:reciprocal meiotic recombination"/>
    <property type="evidence" value="ECO:0007669"/>
    <property type="project" value="TreeGrafter"/>
</dbReference>
<comment type="caution">
    <text evidence="2">The sequence shown here is derived from an EMBL/GenBank/DDBJ whole genome shotgun (WGS) entry which is preliminary data.</text>
</comment>
<name>A0A9P9AE54_9PEZI</name>
<dbReference type="InterPro" id="IPR036078">
    <property type="entry name" value="Spo11/TopoVI_A_sf"/>
</dbReference>
<dbReference type="SUPFAM" id="SSF56726">
    <property type="entry name" value="DNA topoisomerase IV, alpha subunit"/>
    <property type="match status" value="1"/>
</dbReference>
<dbReference type="GO" id="GO:0042138">
    <property type="term" value="P:meiotic DNA double-strand break formation"/>
    <property type="evidence" value="ECO:0007669"/>
    <property type="project" value="TreeGrafter"/>
</dbReference>
<evidence type="ECO:0000313" key="2">
    <source>
        <dbReference type="EMBL" id="KAH6692445.1"/>
    </source>
</evidence>
<dbReference type="AlphaFoldDB" id="A0A9P9AE54"/>
<dbReference type="EMBL" id="JAGSXJ010000004">
    <property type="protein sequence ID" value="KAH6692445.1"/>
    <property type="molecule type" value="Genomic_DNA"/>
</dbReference>
<organism evidence="2 3">
    <name type="scientific">Plectosphaerella plurivora</name>
    <dbReference type="NCBI Taxonomy" id="936078"/>
    <lineage>
        <taxon>Eukaryota</taxon>
        <taxon>Fungi</taxon>
        <taxon>Dikarya</taxon>
        <taxon>Ascomycota</taxon>
        <taxon>Pezizomycotina</taxon>
        <taxon>Sordariomycetes</taxon>
        <taxon>Hypocreomycetidae</taxon>
        <taxon>Glomerellales</taxon>
        <taxon>Plectosphaerellaceae</taxon>
        <taxon>Plectosphaerella</taxon>
    </lineage>
</organism>
<dbReference type="GO" id="GO:0003918">
    <property type="term" value="F:DNA topoisomerase type II (double strand cut, ATP-hydrolyzing) activity"/>
    <property type="evidence" value="ECO:0007669"/>
    <property type="project" value="InterPro"/>
</dbReference>
<evidence type="ECO:0000259" key="1">
    <source>
        <dbReference type="Pfam" id="PF21180"/>
    </source>
</evidence>
<feature type="non-terminal residue" evidence="2">
    <location>
        <position position="1"/>
    </location>
</feature>
<dbReference type="OrthoDB" id="5377392at2759"/>
<dbReference type="PANTHER" id="PTHR10848">
    <property type="entry name" value="MEIOTIC RECOMBINATION PROTEIN SPO11"/>
    <property type="match status" value="1"/>
</dbReference>
<feature type="domain" description="Topoisomerase 6 subunit A/Spo11 TOPRIM" evidence="1">
    <location>
        <begin position="1"/>
        <end position="151"/>
    </location>
</feature>
<gene>
    <name evidence="2" type="ORF">F5X68DRAFT_200931</name>
</gene>
<sequence length="153" mass="16948">GKGYPDLSTRSFVSTLHNAKSTLPIYALVDFDPDGLQIMQCYKTGSQSLGHERNTTVPDMEWLGIKSAHLMEGRHTPASPSGTQASAVMPLTMRDRNCANKLLDTFRASEDPENDENCRELQVMLFLGIKGEIQGVDNAGDLTDWLDTHLPRQ</sequence>
<dbReference type="InterPro" id="IPR002815">
    <property type="entry name" value="Spo11/TopoVI_A"/>
</dbReference>
<dbReference type="PANTHER" id="PTHR10848:SF0">
    <property type="entry name" value="MEIOTIC RECOMBINATION PROTEIN SPO11"/>
    <property type="match status" value="1"/>
</dbReference>
<dbReference type="GO" id="GO:0000706">
    <property type="term" value="P:meiotic DNA double-strand break processing"/>
    <property type="evidence" value="ECO:0007669"/>
    <property type="project" value="TreeGrafter"/>
</dbReference>
<protein>
    <submittedName>
        <fullName evidence="2">Spo11/DNA topoisomerase VI subunit A</fullName>
    </submittedName>
</protein>
<dbReference type="InterPro" id="IPR034136">
    <property type="entry name" value="TOPRIM_Topo6A/Spo11"/>
</dbReference>
<dbReference type="Gene3D" id="3.40.1360.10">
    <property type="match status" value="1"/>
</dbReference>
<dbReference type="Pfam" id="PF21180">
    <property type="entry name" value="TOP6A-Spo11_Toprim"/>
    <property type="match status" value="1"/>
</dbReference>
<keyword evidence="3" id="KW-1185">Reference proteome</keyword>
<dbReference type="GO" id="GO:0000228">
    <property type="term" value="C:nuclear chromosome"/>
    <property type="evidence" value="ECO:0007669"/>
    <property type="project" value="TreeGrafter"/>
</dbReference>
<dbReference type="CDD" id="cd00223">
    <property type="entry name" value="TOPRIM_TopoIIB_SPO"/>
    <property type="match status" value="1"/>
</dbReference>
<reference evidence="2" key="1">
    <citation type="journal article" date="2021" name="Nat. Commun.">
        <title>Genetic determinants of endophytism in the Arabidopsis root mycobiome.</title>
        <authorList>
            <person name="Mesny F."/>
            <person name="Miyauchi S."/>
            <person name="Thiergart T."/>
            <person name="Pickel B."/>
            <person name="Atanasova L."/>
            <person name="Karlsson M."/>
            <person name="Huettel B."/>
            <person name="Barry K.W."/>
            <person name="Haridas S."/>
            <person name="Chen C."/>
            <person name="Bauer D."/>
            <person name="Andreopoulos W."/>
            <person name="Pangilinan J."/>
            <person name="LaButti K."/>
            <person name="Riley R."/>
            <person name="Lipzen A."/>
            <person name="Clum A."/>
            <person name="Drula E."/>
            <person name="Henrissat B."/>
            <person name="Kohler A."/>
            <person name="Grigoriev I.V."/>
            <person name="Martin F.M."/>
            <person name="Hacquard S."/>
        </authorList>
    </citation>
    <scope>NUCLEOTIDE SEQUENCE</scope>
    <source>
        <strain evidence="2">MPI-SDFR-AT-0117</strain>
    </source>
</reference>
<accession>A0A9P9AE54</accession>
<evidence type="ECO:0000313" key="3">
    <source>
        <dbReference type="Proteomes" id="UP000770015"/>
    </source>
</evidence>
<dbReference type="GO" id="GO:0003677">
    <property type="term" value="F:DNA binding"/>
    <property type="evidence" value="ECO:0007669"/>
    <property type="project" value="InterPro"/>
</dbReference>